<dbReference type="Proteomes" id="UP000249915">
    <property type="component" value="Unassembled WGS sequence"/>
</dbReference>
<comment type="caution">
    <text evidence="2">The sequence shown here is derived from an EMBL/GenBank/DDBJ whole genome shotgun (WGS) entry which is preliminary data.</text>
</comment>
<name>A0A2V4AF22_9PSEU</name>
<dbReference type="SUPFAM" id="SSF100950">
    <property type="entry name" value="NagB/RpiA/CoA transferase-like"/>
    <property type="match status" value="1"/>
</dbReference>
<dbReference type="RefSeq" id="WP_170160665.1">
    <property type="nucleotide sequence ID" value="NZ_MASW01000014.1"/>
</dbReference>
<dbReference type="PANTHER" id="PTHR43293">
    <property type="entry name" value="ACETATE COA-TRANSFERASE YDIF"/>
    <property type="match status" value="1"/>
</dbReference>
<dbReference type="EMBL" id="MASW01000014">
    <property type="protein sequence ID" value="PXY17426.1"/>
    <property type="molecule type" value="Genomic_DNA"/>
</dbReference>
<dbReference type="InterPro" id="IPR004165">
    <property type="entry name" value="CoA_trans_fam_I"/>
</dbReference>
<reference evidence="2 3" key="1">
    <citation type="submission" date="2016-07" db="EMBL/GenBank/DDBJ databases">
        <title>Draft genome sequence of Prauserella muralis DSM 45305, isolated from a mould-covered wall in an indoor environment.</title>
        <authorList>
            <person name="Ruckert C."/>
            <person name="Albersmeier A."/>
            <person name="Jiang C.-L."/>
            <person name="Jiang Y."/>
            <person name="Kalinowski J."/>
            <person name="Schneider O."/>
            <person name="Winkler A."/>
            <person name="Zotchev S.B."/>
        </authorList>
    </citation>
    <scope>NUCLEOTIDE SEQUENCE [LARGE SCALE GENOMIC DNA]</scope>
    <source>
        <strain evidence="2 3">DSM 45305</strain>
    </source>
</reference>
<evidence type="ECO:0000313" key="3">
    <source>
        <dbReference type="Proteomes" id="UP000249915"/>
    </source>
</evidence>
<evidence type="ECO:0000313" key="2">
    <source>
        <dbReference type="EMBL" id="PXY17426.1"/>
    </source>
</evidence>
<protein>
    <submittedName>
        <fullName evidence="2">Uncharacterized protein</fullName>
    </submittedName>
</protein>
<comment type="similarity">
    <text evidence="1">Belongs to the 3-oxoacid CoA-transferase subunit B family.</text>
</comment>
<proteinExistence type="inferred from homology"/>
<dbReference type="InterPro" id="IPR037171">
    <property type="entry name" value="NagB/RpiA_transferase-like"/>
</dbReference>
<dbReference type="Gene3D" id="3.40.1080.10">
    <property type="entry name" value="Glutaconate Coenzyme A-transferase"/>
    <property type="match status" value="1"/>
</dbReference>
<dbReference type="AlphaFoldDB" id="A0A2V4AF22"/>
<keyword evidence="3" id="KW-1185">Reference proteome</keyword>
<evidence type="ECO:0000256" key="1">
    <source>
        <dbReference type="ARBA" id="ARBA00007047"/>
    </source>
</evidence>
<dbReference type="GO" id="GO:0008410">
    <property type="term" value="F:CoA-transferase activity"/>
    <property type="evidence" value="ECO:0007669"/>
    <property type="project" value="InterPro"/>
</dbReference>
<organism evidence="2 3">
    <name type="scientific">Prauserella muralis</name>
    <dbReference type="NCBI Taxonomy" id="588067"/>
    <lineage>
        <taxon>Bacteria</taxon>
        <taxon>Bacillati</taxon>
        <taxon>Actinomycetota</taxon>
        <taxon>Actinomycetes</taxon>
        <taxon>Pseudonocardiales</taxon>
        <taxon>Pseudonocardiaceae</taxon>
        <taxon>Prauserella</taxon>
    </lineage>
</organism>
<accession>A0A2V4AF22</accession>
<gene>
    <name evidence="2" type="ORF">BAY60_34650</name>
</gene>
<dbReference type="PANTHER" id="PTHR43293:SF3">
    <property type="entry name" value="CHOLESTEROL RING-CLEAVING HYDROLASE IPDB SUBUNIT"/>
    <property type="match status" value="1"/>
</dbReference>
<sequence>MGDHPWQDNAPAEDYTVDELMVTVLASWFDNSDEVVNGMASAMPVCAFALARLTHAPQLTWVAAGIGLDPREFHLPRSTLEAPLWQDAVAYLDHYRDFWHLVQGERHFRKFCVGAAQVDRYGNANNSILGDDVHAPRRRLPGTAGLGDMGSLGKQLYFWQPRHSPRTLVERVDFISCAGYLRGGDERERLGLAGGPQCMVTNLAVLDFEPVTRRMRLLSVHPGVGVEQVQNATGFELALPDNGVTRTPAPTREQVRLLRDVIDPEGLRRYGFDHA</sequence>
<dbReference type="Pfam" id="PF01144">
    <property type="entry name" value="CoA_trans"/>
    <property type="match status" value="1"/>
</dbReference>
<dbReference type="SMART" id="SM00882">
    <property type="entry name" value="CoA_trans"/>
    <property type="match status" value="1"/>
</dbReference>